<dbReference type="Proteomes" id="UP000315983">
    <property type="component" value="Unassembled WGS sequence"/>
</dbReference>
<comment type="caution">
    <text evidence="4">The sequence shown here is derived from an EMBL/GenBank/DDBJ whole genome shotgun (WGS) entry which is preliminary data.</text>
</comment>
<accession>A0A542XL03</accession>
<keyword evidence="2" id="KW-0732">Signal</keyword>
<reference evidence="3 6" key="2">
    <citation type="submission" date="2021-03" db="EMBL/GenBank/DDBJ databases">
        <title>Whole genome shotgun sequence of Salinispora arenicola NBRC 105043.</title>
        <authorList>
            <person name="Komaki H."/>
            <person name="Tamura T."/>
        </authorList>
    </citation>
    <scope>NUCLEOTIDE SEQUENCE [LARGE SCALE GENOMIC DNA]</scope>
    <source>
        <strain evidence="3 6">NBRC 105043</strain>
    </source>
</reference>
<evidence type="ECO:0000313" key="3">
    <source>
        <dbReference type="EMBL" id="GIM83486.1"/>
    </source>
</evidence>
<dbReference type="Proteomes" id="UP000677457">
    <property type="component" value="Unassembled WGS sequence"/>
</dbReference>
<keyword evidence="6" id="KW-1185">Reference proteome</keyword>
<dbReference type="AlphaFoldDB" id="A0A542XL03"/>
<gene>
    <name evidence="4" type="ORF">FB564_1603</name>
    <name evidence="3" type="ORF">Sar04_12470</name>
</gene>
<evidence type="ECO:0000256" key="2">
    <source>
        <dbReference type="SAM" id="SignalP"/>
    </source>
</evidence>
<feature type="region of interest" description="Disordered" evidence="1">
    <location>
        <begin position="355"/>
        <end position="380"/>
    </location>
</feature>
<evidence type="ECO:0000313" key="4">
    <source>
        <dbReference type="EMBL" id="TQL36506.1"/>
    </source>
</evidence>
<dbReference type="InterPro" id="IPR012347">
    <property type="entry name" value="Ferritin-like"/>
</dbReference>
<feature type="signal peptide" evidence="2">
    <location>
        <begin position="1"/>
        <end position="28"/>
    </location>
</feature>
<sequence length="380" mass="41116">MYTRHALWGRSALVGVAALAALGLSAPAALSAAGPPMSAQPLPAESELCPIGWAQCAPYPALFDTSPNGAYNAASVDDLLNAAAVTQANAHWQYNLYAEAADRKGLTNPANVWRSVADVEYWDHYKSEIMLSEIYSNQDNMFNVRVAILQAHQAEQAYLAWANEAPDRKSYETLRALAKWQREAAGLLIEARRSLEAGMSKVPYAPPVKNVPLKVTPKPNYTEPFYSTLTAASDSALGVAAWQWGQYETMAEVAVSTGQAKLGALLAGLGNQEVQNYRTVSNLAGFVNGPAMNLQVSIDSEQGAIDYYTAAISRSNQLGAPDAASLFLDIKTDEQGHKMTFEIELARLTSKDRRYEDGKHKELSGNTTSWSTDAAGGHLR</sequence>
<organism evidence="4 5">
    <name type="scientific">Salinispora arenicola</name>
    <dbReference type="NCBI Taxonomy" id="168697"/>
    <lineage>
        <taxon>Bacteria</taxon>
        <taxon>Bacillati</taxon>
        <taxon>Actinomycetota</taxon>
        <taxon>Actinomycetes</taxon>
        <taxon>Micromonosporales</taxon>
        <taxon>Micromonosporaceae</taxon>
        <taxon>Salinispora</taxon>
    </lineage>
</organism>
<dbReference type="InterPro" id="IPR009078">
    <property type="entry name" value="Ferritin-like_SF"/>
</dbReference>
<dbReference type="SUPFAM" id="SSF47240">
    <property type="entry name" value="Ferritin-like"/>
    <property type="match status" value="2"/>
</dbReference>
<reference evidence="4 5" key="1">
    <citation type="submission" date="2019-06" db="EMBL/GenBank/DDBJ databases">
        <title>Sequencing the genomes of 1000 actinobacteria strains.</title>
        <authorList>
            <person name="Klenk H.-P."/>
        </authorList>
    </citation>
    <scope>NUCLEOTIDE SEQUENCE [LARGE SCALE GENOMIC DNA]</scope>
    <source>
        <strain evidence="4 5">DSM 44819</strain>
    </source>
</reference>
<dbReference type="EMBL" id="VFOL01000001">
    <property type="protein sequence ID" value="TQL36506.1"/>
    <property type="molecule type" value="Genomic_DNA"/>
</dbReference>
<evidence type="ECO:0000256" key="1">
    <source>
        <dbReference type="SAM" id="MobiDB-lite"/>
    </source>
</evidence>
<protein>
    <submittedName>
        <fullName evidence="4">Rubrerythrin</fullName>
    </submittedName>
</protein>
<evidence type="ECO:0000313" key="5">
    <source>
        <dbReference type="Proteomes" id="UP000315983"/>
    </source>
</evidence>
<name>A0A542XL03_SALAC</name>
<feature type="chain" id="PRO_5038547959" evidence="2">
    <location>
        <begin position="29"/>
        <end position="380"/>
    </location>
</feature>
<dbReference type="Gene3D" id="1.20.1260.10">
    <property type="match status" value="2"/>
</dbReference>
<evidence type="ECO:0000313" key="6">
    <source>
        <dbReference type="Proteomes" id="UP000677457"/>
    </source>
</evidence>
<dbReference type="EMBL" id="BOQM01000008">
    <property type="protein sequence ID" value="GIM83486.1"/>
    <property type="molecule type" value="Genomic_DNA"/>
</dbReference>
<proteinExistence type="predicted"/>